<organism evidence="2 3">
    <name type="scientific">Nitrosomonas stercoris</name>
    <dbReference type="NCBI Taxonomy" id="1444684"/>
    <lineage>
        <taxon>Bacteria</taxon>
        <taxon>Pseudomonadati</taxon>
        <taxon>Pseudomonadota</taxon>
        <taxon>Betaproteobacteria</taxon>
        <taxon>Nitrosomonadales</taxon>
        <taxon>Nitrosomonadaceae</taxon>
        <taxon>Nitrosomonas</taxon>
    </lineage>
</organism>
<evidence type="ECO:0000259" key="1">
    <source>
        <dbReference type="PROSITE" id="PS50851"/>
    </source>
</evidence>
<feature type="domain" description="CheW-like" evidence="1">
    <location>
        <begin position="25"/>
        <end position="163"/>
    </location>
</feature>
<dbReference type="PANTHER" id="PTHR22617:SF43">
    <property type="entry name" value="PROTEIN PILI"/>
    <property type="match status" value="1"/>
</dbReference>
<dbReference type="AlphaFoldDB" id="A0A4Y1YMA2"/>
<evidence type="ECO:0000313" key="2">
    <source>
        <dbReference type="EMBL" id="BBL34938.1"/>
    </source>
</evidence>
<accession>A0A4Y1YMA2</accession>
<gene>
    <name evidence="2" type="ORF">Nstercoris_01192</name>
</gene>
<dbReference type="GO" id="GO:0007165">
    <property type="term" value="P:signal transduction"/>
    <property type="evidence" value="ECO:0007669"/>
    <property type="project" value="InterPro"/>
</dbReference>
<protein>
    <recommendedName>
        <fullName evidence="1">CheW-like domain-containing protein</fullName>
    </recommendedName>
</protein>
<dbReference type="PROSITE" id="PS50851">
    <property type="entry name" value="CHEW"/>
    <property type="match status" value="1"/>
</dbReference>
<dbReference type="InterPro" id="IPR002545">
    <property type="entry name" value="CheW-lke_dom"/>
</dbReference>
<dbReference type="SUPFAM" id="SSF50341">
    <property type="entry name" value="CheW-like"/>
    <property type="match status" value="1"/>
</dbReference>
<dbReference type="EMBL" id="AP019755">
    <property type="protein sequence ID" value="BBL34938.1"/>
    <property type="molecule type" value="Genomic_DNA"/>
</dbReference>
<proteinExistence type="predicted"/>
<name>A0A4Y1YMA2_9PROT</name>
<dbReference type="SMART" id="SM00260">
    <property type="entry name" value="CheW"/>
    <property type="match status" value="1"/>
</dbReference>
<keyword evidence="3" id="KW-1185">Reference proteome</keyword>
<evidence type="ECO:0000313" key="3">
    <source>
        <dbReference type="Proteomes" id="UP000316473"/>
    </source>
</evidence>
<reference evidence="2 3" key="1">
    <citation type="submission" date="2019-06" db="EMBL/GenBank/DDBJ databases">
        <title>Nitrosomonas stercoris KYUHI-S whole genome shotgun sequence.</title>
        <authorList>
            <person name="Nakagawa T."/>
            <person name="Tsuchiya Y."/>
            <person name="Takahashi R."/>
        </authorList>
    </citation>
    <scope>NUCLEOTIDE SEQUENCE [LARGE SCALE GENOMIC DNA]</scope>
    <source>
        <strain evidence="2 3">KYUHI-S</strain>
    </source>
</reference>
<dbReference type="InterPro" id="IPR036061">
    <property type="entry name" value="CheW-like_dom_sf"/>
</dbReference>
<dbReference type="PANTHER" id="PTHR22617">
    <property type="entry name" value="CHEMOTAXIS SENSOR HISTIDINE KINASE-RELATED"/>
    <property type="match status" value="1"/>
</dbReference>
<dbReference type="Pfam" id="PF01584">
    <property type="entry name" value="CheW"/>
    <property type="match status" value="1"/>
</dbReference>
<dbReference type="Gene3D" id="2.30.30.40">
    <property type="entry name" value="SH3 Domains"/>
    <property type="match status" value="1"/>
</dbReference>
<sequence>MYAGWGYSLVLTAQSGQNIQKTSSTIPVLGITVNEERWLIPMRDIKEILLVPSITPVFLTQPWFLGVVNIRGIIYGVSDLNAYLNKEPVNINVKTRIFLLASYLGTGYALLAENMLGIRDLTEFTLQSDSKDQQPVVAAQYQDRQNRYWRMLNLPALMQLDSFLDVSR</sequence>
<dbReference type="Proteomes" id="UP000316473">
    <property type="component" value="Chromosome"/>
</dbReference>
<dbReference type="InterPro" id="IPR039315">
    <property type="entry name" value="CheW"/>
</dbReference>
<dbReference type="KEGG" id="nst:Nstercoris_01192"/>
<dbReference type="Gene3D" id="2.40.50.180">
    <property type="entry name" value="CheA-289, Domain 4"/>
    <property type="match status" value="1"/>
</dbReference>
<dbReference type="GO" id="GO:0005829">
    <property type="term" value="C:cytosol"/>
    <property type="evidence" value="ECO:0007669"/>
    <property type="project" value="TreeGrafter"/>
</dbReference>
<dbReference type="GO" id="GO:0006935">
    <property type="term" value="P:chemotaxis"/>
    <property type="evidence" value="ECO:0007669"/>
    <property type="project" value="InterPro"/>
</dbReference>